<dbReference type="EMBL" id="LNRQ01000009">
    <property type="protein sequence ID" value="KZM81352.1"/>
    <property type="molecule type" value="Genomic_DNA"/>
</dbReference>
<protein>
    <submittedName>
        <fullName evidence="1">Uncharacterized protein</fullName>
    </submittedName>
</protein>
<evidence type="ECO:0000313" key="1">
    <source>
        <dbReference type="EMBL" id="KZM81352.1"/>
    </source>
</evidence>
<dbReference type="Gramene" id="KZM81352">
    <property type="protein sequence ID" value="KZM81352"/>
    <property type="gene ID" value="DCAR_028965"/>
</dbReference>
<name>A0A175YEW0_DAUCS</name>
<comment type="caution">
    <text evidence="1">The sequence shown here is derived from an EMBL/GenBank/DDBJ whole genome shotgun (WGS) entry which is preliminary data.</text>
</comment>
<accession>A0A175YEW0</accession>
<sequence>MYCHVLKMTQITNTPTRFIDITHYLKPDQLIYPNPNQSNHNRVKLNRSQFSRRRRSIEAPCKVAEIEEVMEAVRSSTGSWDGKLRARPR</sequence>
<dbReference type="AlphaFoldDB" id="A0A175YEW0"/>
<reference evidence="1" key="1">
    <citation type="journal article" date="2016" name="Nat. Genet.">
        <title>A high-quality carrot genome assembly provides new insights into carotenoid accumulation and asterid genome evolution.</title>
        <authorList>
            <person name="Iorizzo M."/>
            <person name="Ellison S."/>
            <person name="Senalik D."/>
            <person name="Zeng P."/>
            <person name="Satapoomin P."/>
            <person name="Huang J."/>
            <person name="Bowman M."/>
            <person name="Iovene M."/>
            <person name="Sanseverino W."/>
            <person name="Cavagnaro P."/>
            <person name="Yildiz M."/>
            <person name="Macko-Podgorni A."/>
            <person name="Moranska E."/>
            <person name="Grzebelus E."/>
            <person name="Grzebelus D."/>
            <person name="Ashrafi H."/>
            <person name="Zheng Z."/>
            <person name="Cheng S."/>
            <person name="Spooner D."/>
            <person name="Van Deynze A."/>
            <person name="Simon P."/>
        </authorList>
    </citation>
    <scope>NUCLEOTIDE SEQUENCE [LARGE SCALE GENOMIC DNA]</scope>
    <source>
        <tissue evidence="1">Leaf</tissue>
    </source>
</reference>
<gene>
    <name evidence="1" type="ORF">DCAR_028965</name>
</gene>
<organism evidence="1">
    <name type="scientific">Daucus carota subsp. sativus</name>
    <name type="common">Carrot</name>
    <dbReference type="NCBI Taxonomy" id="79200"/>
    <lineage>
        <taxon>Eukaryota</taxon>
        <taxon>Viridiplantae</taxon>
        <taxon>Streptophyta</taxon>
        <taxon>Embryophyta</taxon>
        <taxon>Tracheophyta</taxon>
        <taxon>Spermatophyta</taxon>
        <taxon>Magnoliopsida</taxon>
        <taxon>eudicotyledons</taxon>
        <taxon>Gunneridae</taxon>
        <taxon>Pentapetalae</taxon>
        <taxon>asterids</taxon>
        <taxon>campanulids</taxon>
        <taxon>Apiales</taxon>
        <taxon>Apiaceae</taxon>
        <taxon>Apioideae</taxon>
        <taxon>Scandiceae</taxon>
        <taxon>Daucinae</taxon>
        <taxon>Daucus</taxon>
        <taxon>Daucus sect. Daucus</taxon>
    </lineage>
</organism>
<proteinExistence type="predicted"/>